<proteinExistence type="predicted"/>
<dbReference type="PROSITE" id="PS51831">
    <property type="entry name" value="HD"/>
    <property type="match status" value="1"/>
</dbReference>
<dbReference type="EMBL" id="JAJUBB010000002">
    <property type="protein sequence ID" value="MDD1780200.1"/>
    <property type="molecule type" value="Genomic_DNA"/>
</dbReference>
<protein>
    <submittedName>
        <fullName evidence="3">HD domain-containing protein</fullName>
    </submittedName>
</protein>
<evidence type="ECO:0000259" key="2">
    <source>
        <dbReference type="PROSITE" id="PS51832"/>
    </source>
</evidence>
<gene>
    <name evidence="3" type="ORF">LRP49_03205</name>
</gene>
<feature type="domain" description="HD" evidence="1">
    <location>
        <begin position="35"/>
        <end position="151"/>
    </location>
</feature>
<feature type="domain" description="HD-GYP" evidence="2">
    <location>
        <begin position="227"/>
        <end position="423"/>
    </location>
</feature>
<dbReference type="Proteomes" id="UP001149821">
    <property type="component" value="Unassembled WGS sequence"/>
</dbReference>
<reference evidence="3" key="1">
    <citation type="submission" date="2021-12" db="EMBL/GenBank/DDBJ databases">
        <title>Enterovibrio ZSDZ35 sp. nov. and Enterovibrio ZSDZ42 sp. nov., isolated from coastal seawater in Qingdao.</title>
        <authorList>
            <person name="Zhang P."/>
        </authorList>
    </citation>
    <scope>NUCLEOTIDE SEQUENCE</scope>
    <source>
        <strain evidence="3">ZSDZ35</strain>
    </source>
</reference>
<dbReference type="InterPro" id="IPR037522">
    <property type="entry name" value="HD_GYP_dom"/>
</dbReference>
<evidence type="ECO:0000313" key="4">
    <source>
        <dbReference type="Proteomes" id="UP001149821"/>
    </source>
</evidence>
<dbReference type="PROSITE" id="PS51832">
    <property type="entry name" value="HD_GYP"/>
    <property type="match status" value="1"/>
</dbReference>
<dbReference type="InterPro" id="IPR006674">
    <property type="entry name" value="HD_domain"/>
</dbReference>
<dbReference type="InterPro" id="IPR003607">
    <property type="entry name" value="HD/PDEase_dom"/>
</dbReference>
<evidence type="ECO:0000313" key="3">
    <source>
        <dbReference type="EMBL" id="MDD1780200.1"/>
    </source>
</evidence>
<dbReference type="PANTHER" id="PTHR43155">
    <property type="entry name" value="CYCLIC DI-GMP PHOSPHODIESTERASE PA4108-RELATED"/>
    <property type="match status" value="1"/>
</dbReference>
<organism evidence="3 4">
    <name type="scientific">Enterovibrio qingdaonensis</name>
    <dbReference type="NCBI Taxonomy" id="2899818"/>
    <lineage>
        <taxon>Bacteria</taxon>
        <taxon>Pseudomonadati</taxon>
        <taxon>Pseudomonadota</taxon>
        <taxon>Gammaproteobacteria</taxon>
        <taxon>Vibrionales</taxon>
        <taxon>Vibrionaceae</taxon>
        <taxon>Enterovibrio</taxon>
    </lineage>
</organism>
<dbReference type="RefSeq" id="WP_274140168.1">
    <property type="nucleotide sequence ID" value="NZ_JAJUBB010000002.1"/>
</dbReference>
<keyword evidence="4" id="KW-1185">Reference proteome</keyword>
<name>A0ABT5QGV2_9GAMM</name>
<comment type="caution">
    <text evidence="3">The sequence shown here is derived from an EMBL/GenBank/DDBJ whole genome shotgun (WGS) entry which is preliminary data.</text>
</comment>
<dbReference type="SUPFAM" id="SSF109604">
    <property type="entry name" value="HD-domain/PDEase-like"/>
    <property type="match status" value="2"/>
</dbReference>
<dbReference type="PANTHER" id="PTHR43155:SF1">
    <property type="entry name" value="3'3'-CGAMP-SPECIFIC PHOSPHODIESTERASE 1"/>
    <property type="match status" value="1"/>
</dbReference>
<dbReference type="Pfam" id="PF13487">
    <property type="entry name" value="HD_5"/>
    <property type="match status" value="1"/>
</dbReference>
<dbReference type="CDD" id="cd00077">
    <property type="entry name" value="HDc"/>
    <property type="match status" value="2"/>
</dbReference>
<accession>A0ABT5QGV2</accession>
<dbReference type="SMART" id="SM00471">
    <property type="entry name" value="HDc"/>
    <property type="match status" value="2"/>
</dbReference>
<sequence length="423" mass="47986">MTALLKTHEDTGFQIDLRHAMLLFAKALDYVGIDDLYHGHRVAYTAYKCAERLGWPEKKVQFCFFAGLIHDCGVSQSQEHLLLLKEMVPQGAEAHCERGYEALYQCGVLASFANVIRYHHTPWEHLVHESITDDEKDVAALLFLSDRVDYLRAKYIGNCHENLVTLHQSYIAENIRTQAGFLFNDVMVEAMCGLILKEGFWFSMETDHIESLALSFDNDPNYDQLLTLDEMTEVAMFLAKIVDAKSPFTYQHSQKVADLSLFLGEKMDLSEREQAMIYVAGLVHDIGKLKTPDEILNKKGPLTSEEFVHIKRHTTDTELALNKVFPDSKICRWAADHHERLDGSGYPNRKIAEAIELPSRIIAVADVFQALMQNRPYRSALSSENALILMKEMVFKNKLDGEVMACLLSNIDECCAIATAKCQ</sequence>
<dbReference type="Pfam" id="PF01966">
    <property type="entry name" value="HD"/>
    <property type="match status" value="1"/>
</dbReference>
<dbReference type="Gene3D" id="1.10.3210.10">
    <property type="entry name" value="Hypothetical protein af1432"/>
    <property type="match status" value="2"/>
</dbReference>
<evidence type="ECO:0000259" key="1">
    <source>
        <dbReference type="PROSITE" id="PS51831"/>
    </source>
</evidence>